<dbReference type="RefSeq" id="WP_004303463.1">
    <property type="nucleotide sequence ID" value="NZ_CABKQC010000002.1"/>
</dbReference>
<evidence type="ECO:0000256" key="6">
    <source>
        <dbReference type="ARBA" id="ARBA00023065"/>
    </source>
</evidence>
<gene>
    <name evidence="10" type="primary">atpG</name>
    <name evidence="11" type="ORF">F3B85_06670</name>
</gene>
<dbReference type="FunFam" id="3.40.1380.10:FF:000006">
    <property type="entry name" value="ATP synthase gamma chain"/>
    <property type="match status" value="1"/>
</dbReference>
<evidence type="ECO:0000256" key="10">
    <source>
        <dbReference type="HAMAP-Rule" id="MF_00815"/>
    </source>
</evidence>
<dbReference type="CDD" id="cd12151">
    <property type="entry name" value="F1-ATPase_gamma"/>
    <property type="match status" value="1"/>
</dbReference>
<evidence type="ECO:0000313" key="12">
    <source>
        <dbReference type="Proteomes" id="UP000478493"/>
    </source>
</evidence>
<dbReference type="NCBIfam" id="TIGR01146">
    <property type="entry name" value="ATPsyn_F1gamma"/>
    <property type="match status" value="1"/>
</dbReference>
<evidence type="ECO:0000256" key="9">
    <source>
        <dbReference type="ARBA" id="ARBA00023310"/>
    </source>
</evidence>
<dbReference type="Proteomes" id="UP000478493">
    <property type="component" value="Unassembled WGS sequence"/>
</dbReference>
<proteinExistence type="inferred from homology"/>
<keyword evidence="5 10" id="KW-0375">Hydrogen ion transport</keyword>
<dbReference type="PRINTS" id="PR00126">
    <property type="entry name" value="ATPASEGAMMA"/>
</dbReference>
<comment type="function">
    <text evidence="1 10">Produces ATP from ADP in the presence of a proton gradient across the membrane. The gamma chain is believed to be important in regulating ATPase activity and the flow of protons through the CF(0) complex.</text>
</comment>
<evidence type="ECO:0000256" key="7">
    <source>
        <dbReference type="ARBA" id="ARBA00023136"/>
    </source>
</evidence>
<protein>
    <recommendedName>
        <fullName evidence="10">ATP synthase gamma chain</fullName>
    </recommendedName>
    <alternativeName>
        <fullName evidence="10">ATP synthase F1 sector gamma subunit</fullName>
    </alternativeName>
    <alternativeName>
        <fullName evidence="10">F-ATPase gamma subunit</fullName>
    </alternativeName>
</protein>
<dbReference type="PANTHER" id="PTHR11693:SF22">
    <property type="entry name" value="ATP SYNTHASE SUBUNIT GAMMA, MITOCHONDRIAL"/>
    <property type="match status" value="1"/>
</dbReference>
<dbReference type="SUPFAM" id="SSF52943">
    <property type="entry name" value="ATP synthase (F1-ATPase), gamma subunit"/>
    <property type="match status" value="1"/>
</dbReference>
<organism evidence="11 12">
    <name type="scientific">Bacteroides ovatus</name>
    <dbReference type="NCBI Taxonomy" id="28116"/>
    <lineage>
        <taxon>Bacteria</taxon>
        <taxon>Pseudomonadati</taxon>
        <taxon>Bacteroidota</taxon>
        <taxon>Bacteroidia</taxon>
        <taxon>Bacteroidales</taxon>
        <taxon>Bacteroidaceae</taxon>
        <taxon>Bacteroides</taxon>
    </lineage>
</organism>
<evidence type="ECO:0000256" key="8">
    <source>
        <dbReference type="ARBA" id="ARBA00023196"/>
    </source>
</evidence>
<keyword evidence="4 10" id="KW-0813">Transport</keyword>
<dbReference type="GO" id="GO:0045259">
    <property type="term" value="C:proton-transporting ATP synthase complex"/>
    <property type="evidence" value="ECO:0007669"/>
    <property type="project" value="UniProtKB-KW"/>
</dbReference>
<dbReference type="GO" id="GO:0005524">
    <property type="term" value="F:ATP binding"/>
    <property type="evidence" value="ECO:0007669"/>
    <property type="project" value="UniProtKB-UniRule"/>
</dbReference>
<evidence type="ECO:0000256" key="4">
    <source>
        <dbReference type="ARBA" id="ARBA00022448"/>
    </source>
</evidence>
<dbReference type="Gene3D" id="3.40.1380.10">
    <property type="match status" value="1"/>
</dbReference>
<keyword evidence="6 10" id="KW-0406">Ion transport</keyword>
<reference evidence="11 12" key="1">
    <citation type="journal article" date="2019" name="Nat. Med.">
        <title>A library of human gut bacterial isolates paired with longitudinal multiomics data enables mechanistic microbiome research.</title>
        <authorList>
            <person name="Poyet M."/>
            <person name="Groussin M."/>
            <person name="Gibbons S.M."/>
            <person name="Avila-Pacheco J."/>
            <person name="Jiang X."/>
            <person name="Kearney S.M."/>
            <person name="Perrotta A.R."/>
            <person name="Berdy B."/>
            <person name="Zhao S."/>
            <person name="Lieberman T.D."/>
            <person name="Swanson P.K."/>
            <person name="Smith M."/>
            <person name="Roesemann S."/>
            <person name="Alexander J.E."/>
            <person name="Rich S.A."/>
            <person name="Livny J."/>
            <person name="Vlamakis H."/>
            <person name="Clish C."/>
            <person name="Bullock K."/>
            <person name="Deik A."/>
            <person name="Scott J."/>
            <person name="Pierce K.A."/>
            <person name="Xavier R.J."/>
            <person name="Alm E.J."/>
        </authorList>
    </citation>
    <scope>NUCLEOTIDE SEQUENCE [LARGE SCALE GENOMIC DNA]</scope>
    <source>
        <strain evidence="11 12">BIOML-A41</strain>
    </source>
</reference>
<comment type="subcellular location">
    <subcellularLocation>
        <location evidence="10">Cell membrane</location>
        <topology evidence="10">Peripheral membrane protein</topology>
    </subcellularLocation>
    <subcellularLocation>
        <location evidence="2">Membrane</location>
        <topology evidence="2">Peripheral membrane protein</topology>
    </subcellularLocation>
</comment>
<dbReference type="GO" id="GO:0046933">
    <property type="term" value="F:proton-transporting ATP synthase activity, rotational mechanism"/>
    <property type="evidence" value="ECO:0007669"/>
    <property type="project" value="UniProtKB-UniRule"/>
</dbReference>
<sequence>MASLKEVKTRINSVKSTRKITSAMKMVASAKLHKAQGVIENMLPYQKKLNKILTNFLSADLPIESPYVQEREVKRVAIVVFSSNTSLCGAFNANVIKMMMQTIGEFRTLGQDNILIFPVGKKVDEAAKRMGFKPQEVSPTLSDKPTYQEAAELAHRLMDLYVAGEVDRVEIIYHHFKSMGVQILLRETYLPINLTNVVSEEDRENEEEVQENEIANDYIIEPNAEELIASLIPTVLSQKIFTAAVDSNASEHAARTLAMQVATDNANELIQDLTKQYNKSRQQAITNELLDIVGGSMK</sequence>
<evidence type="ECO:0000256" key="2">
    <source>
        <dbReference type="ARBA" id="ARBA00004170"/>
    </source>
</evidence>
<evidence type="ECO:0000256" key="3">
    <source>
        <dbReference type="ARBA" id="ARBA00007681"/>
    </source>
</evidence>
<dbReference type="NCBIfam" id="NF009959">
    <property type="entry name" value="PRK13426.1"/>
    <property type="match status" value="1"/>
</dbReference>
<accession>A0A5M5M9R5</accession>
<keyword evidence="10" id="KW-1003">Cell membrane</keyword>
<dbReference type="HAMAP" id="MF_00815">
    <property type="entry name" value="ATP_synth_gamma_bact"/>
    <property type="match status" value="1"/>
</dbReference>
<keyword evidence="8 10" id="KW-0139">CF(1)</keyword>
<dbReference type="AlphaFoldDB" id="A0A5M5M9R5"/>
<dbReference type="Gene3D" id="1.10.287.80">
    <property type="entry name" value="ATP synthase, gamma subunit, helix hairpin domain"/>
    <property type="match status" value="2"/>
</dbReference>
<dbReference type="GO" id="GO:0042777">
    <property type="term" value="P:proton motive force-driven plasma membrane ATP synthesis"/>
    <property type="evidence" value="ECO:0007669"/>
    <property type="project" value="UniProtKB-UniRule"/>
</dbReference>
<comment type="subunit">
    <text evidence="10">F-type ATPases have 2 components, CF(1) - the catalytic core - and CF(0) - the membrane proton channel. CF(1) has five subunits: alpha(3), beta(3), gamma(1), delta(1), epsilon(1). CF(0) has three main subunits: a, b and c.</text>
</comment>
<evidence type="ECO:0000256" key="5">
    <source>
        <dbReference type="ARBA" id="ARBA00022781"/>
    </source>
</evidence>
<comment type="caution">
    <text evidence="11">The sequence shown here is derived from an EMBL/GenBank/DDBJ whole genome shotgun (WGS) entry which is preliminary data.</text>
</comment>
<evidence type="ECO:0000313" key="11">
    <source>
        <dbReference type="EMBL" id="KAA4539677.1"/>
    </source>
</evidence>
<dbReference type="Pfam" id="PF00231">
    <property type="entry name" value="ATP-synt"/>
    <property type="match status" value="1"/>
</dbReference>
<dbReference type="PANTHER" id="PTHR11693">
    <property type="entry name" value="ATP SYNTHASE GAMMA CHAIN"/>
    <property type="match status" value="1"/>
</dbReference>
<dbReference type="InterPro" id="IPR000131">
    <property type="entry name" value="ATP_synth_F1_gsu"/>
</dbReference>
<dbReference type="InterPro" id="IPR035968">
    <property type="entry name" value="ATP_synth_F1_ATPase_gsu"/>
</dbReference>
<comment type="similarity">
    <text evidence="3 10">Belongs to the ATPase gamma chain family.</text>
</comment>
<dbReference type="GO" id="GO:0005886">
    <property type="term" value="C:plasma membrane"/>
    <property type="evidence" value="ECO:0007669"/>
    <property type="project" value="UniProtKB-SubCell"/>
</dbReference>
<name>A0A5M5M9R5_BACOV</name>
<keyword evidence="7 10" id="KW-0472">Membrane</keyword>
<keyword evidence="9 10" id="KW-0066">ATP synthesis</keyword>
<dbReference type="EMBL" id="VWGP01000004">
    <property type="protein sequence ID" value="KAA4539677.1"/>
    <property type="molecule type" value="Genomic_DNA"/>
</dbReference>
<evidence type="ECO:0000256" key="1">
    <source>
        <dbReference type="ARBA" id="ARBA00003456"/>
    </source>
</evidence>